<dbReference type="RefSeq" id="WP_380033514.1">
    <property type="nucleotide sequence ID" value="NZ_JBHSHB010000012.1"/>
</dbReference>
<proteinExistence type="predicted"/>
<protein>
    <recommendedName>
        <fullName evidence="3">Lipoprotein</fullName>
    </recommendedName>
</protein>
<organism evidence="1 2">
    <name type="scientific">Dokdonia genika</name>
    <dbReference type="NCBI Taxonomy" id="308113"/>
    <lineage>
        <taxon>Bacteria</taxon>
        <taxon>Pseudomonadati</taxon>
        <taxon>Bacteroidota</taxon>
        <taxon>Flavobacteriia</taxon>
        <taxon>Flavobacteriales</taxon>
        <taxon>Flavobacteriaceae</taxon>
        <taxon>Dokdonia</taxon>
    </lineage>
</organism>
<sequence length="328" mass="34852">MKNILKFAFAGAILFGMASCEDDEQNTTDFVQESVTRGAVLRTLDLQNDLPLTAAGAEVANFSVSLEEQDAFEGDLLQSVDVYVTFADNTPGPDSDSSGAITDEVFIENVDASAFVDGPFGLPRTELLYSFDELRALTNIASEDQLTGGDTFTIRLALNLTDGRVFSADNAGGIITGGFFSSPFQYVATVSCPVPADYFVGDYLLEKTSTQSSAFGEAWGTEVVTVEGTGAVRGFDFTYFPGAFDFGQRLTIMMNCGEFIVSGTSLAGTLGCDGTTIEQAQGDVTPSPYSQLFTPGDDDVIELSFEDFNGDAGCGTGSYVVTLQLTKQ</sequence>
<evidence type="ECO:0000313" key="1">
    <source>
        <dbReference type="EMBL" id="MFC4690424.1"/>
    </source>
</evidence>
<reference evidence="2" key="1">
    <citation type="journal article" date="2019" name="Int. J. Syst. Evol. Microbiol.">
        <title>The Global Catalogue of Microorganisms (GCM) 10K type strain sequencing project: providing services to taxonomists for standard genome sequencing and annotation.</title>
        <authorList>
            <consortium name="The Broad Institute Genomics Platform"/>
            <consortium name="The Broad Institute Genome Sequencing Center for Infectious Disease"/>
            <person name="Wu L."/>
            <person name="Ma J."/>
        </authorList>
    </citation>
    <scope>NUCLEOTIDE SEQUENCE [LARGE SCALE GENOMIC DNA]</scope>
    <source>
        <strain evidence="2">CGMCC 4.7427</strain>
    </source>
</reference>
<name>A0ABV9L908_9FLAO</name>
<comment type="caution">
    <text evidence="1">The sequence shown here is derived from an EMBL/GenBank/DDBJ whole genome shotgun (WGS) entry which is preliminary data.</text>
</comment>
<dbReference type="Proteomes" id="UP001595878">
    <property type="component" value="Unassembled WGS sequence"/>
</dbReference>
<evidence type="ECO:0000313" key="2">
    <source>
        <dbReference type="Proteomes" id="UP001595878"/>
    </source>
</evidence>
<dbReference type="EMBL" id="JBHSHB010000012">
    <property type="protein sequence ID" value="MFC4690424.1"/>
    <property type="molecule type" value="Genomic_DNA"/>
</dbReference>
<keyword evidence="2" id="KW-1185">Reference proteome</keyword>
<dbReference type="PROSITE" id="PS51257">
    <property type="entry name" value="PROKAR_LIPOPROTEIN"/>
    <property type="match status" value="1"/>
</dbReference>
<evidence type="ECO:0008006" key="3">
    <source>
        <dbReference type="Google" id="ProtNLM"/>
    </source>
</evidence>
<accession>A0ABV9L908</accession>
<gene>
    <name evidence="1" type="ORF">ACFO5T_08285</name>
</gene>